<accession>A0A2V3TZA0</accession>
<evidence type="ECO:0000313" key="5">
    <source>
        <dbReference type="Proteomes" id="UP000248021"/>
    </source>
</evidence>
<dbReference type="InterPro" id="IPR036390">
    <property type="entry name" value="WH_DNA-bd_sf"/>
</dbReference>
<dbReference type="InterPro" id="IPR008920">
    <property type="entry name" value="TF_FadR/GntR_C"/>
</dbReference>
<gene>
    <name evidence="4" type="ORF">C7450_110171</name>
</gene>
<dbReference type="Gene3D" id="1.20.120.530">
    <property type="entry name" value="GntR ligand-binding domain-like"/>
    <property type="match status" value="1"/>
</dbReference>
<evidence type="ECO:0000313" key="4">
    <source>
        <dbReference type="EMBL" id="PXW55232.1"/>
    </source>
</evidence>
<dbReference type="PANTHER" id="PTHR43537:SF6">
    <property type="entry name" value="HTH-TYPE TRANSCRIPTIONAL REPRESSOR RSPR"/>
    <property type="match status" value="1"/>
</dbReference>
<sequence>MTALKWLADRYPLAPGEAAAAQLLRVIRDAVVRLDIAPGEKLSEQDLADAFGLSRHPVRNALLQLRDTGLIRSLPQKATQVLRISIPAVEAACFVREALECAAARRASAHATPMALKELRYCVALQKTAAENNEIERFMRLDDEFHRLVITAAGFELAWKIVDDHRVQIDRIRYLKLRRAKARDPSYVHLYTVNIREHEAILEAVAAGNADVAEALTRHHTTKLLDALPILLKDHAEMFEPRPVEQPATD</sequence>
<keyword evidence="3" id="KW-0804">Transcription</keyword>
<evidence type="ECO:0000256" key="1">
    <source>
        <dbReference type="ARBA" id="ARBA00023015"/>
    </source>
</evidence>
<keyword evidence="2" id="KW-0238">DNA-binding</keyword>
<dbReference type="AlphaFoldDB" id="A0A2V3TZA0"/>
<dbReference type="InterPro" id="IPR036388">
    <property type="entry name" value="WH-like_DNA-bd_sf"/>
</dbReference>
<dbReference type="GO" id="GO:0003677">
    <property type="term" value="F:DNA binding"/>
    <property type="evidence" value="ECO:0007669"/>
    <property type="project" value="UniProtKB-KW"/>
</dbReference>
<dbReference type="Pfam" id="PF07729">
    <property type="entry name" value="FCD"/>
    <property type="match status" value="1"/>
</dbReference>
<name>A0A2V3TZA0_9HYPH</name>
<dbReference type="RefSeq" id="WP_110376826.1">
    <property type="nucleotide sequence ID" value="NZ_CAKNFM010000004.1"/>
</dbReference>
<dbReference type="InterPro" id="IPR000524">
    <property type="entry name" value="Tscrpt_reg_HTH_GntR"/>
</dbReference>
<dbReference type="PANTHER" id="PTHR43537">
    <property type="entry name" value="TRANSCRIPTIONAL REGULATOR, GNTR FAMILY"/>
    <property type="match status" value="1"/>
</dbReference>
<dbReference type="GO" id="GO:0003700">
    <property type="term" value="F:DNA-binding transcription factor activity"/>
    <property type="evidence" value="ECO:0007669"/>
    <property type="project" value="InterPro"/>
</dbReference>
<dbReference type="SUPFAM" id="SSF48008">
    <property type="entry name" value="GntR ligand-binding domain-like"/>
    <property type="match status" value="1"/>
</dbReference>
<dbReference type="SMART" id="SM00345">
    <property type="entry name" value="HTH_GNTR"/>
    <property type="match status" value="1"/>
</dbReference>
<evidence type="ECO:0000256" key="2">
    <source>
        <dbReference type="ARBA" id="ARBA00023125"/>
    </source>
</evidence>
<reference evidence="4 5" key="1">
    <citation type="submission" date="2018-05" db="EMBL/GenBank/DDBJ databases">
        <title>Genomic Encyclopedia of Type Strains, Phase IV (KMG-IV): sequencing the most valuable type-strain genomes for metagenomic binning, comparative biology and taxonomic classification.</title>
        <authorList>
            <person name="Goeker M."/>
        </authorList>
    </citation>
    <scope>NUCLEOTIDE SEQUENCE [LARGE SCALE GENOMIC DNA]</scope>
    <source>
        <strain evidence="4 5">DSM 6462</strain>
    </source>
</reference>
<dbReference type="SUPFAM" id="SSF46785">
    <property type="entry name" value="Winged helix' DNA-binding domain"/>
    <property type="match status" value="1"/>
</dbReference>
<dbReference type="InterPro" id="IPR011711">
    <property type="entry name" value="GntR_C"/>
</dbReference>
<dbReference type="EMBL" id="QJJK01000010">
    <property type="protein sequence ID" value="PXW55232.1"/>
    <property type="molecule type" value="Genomic_DNA"/>
</dbReference>
<dbReference type="PROSITE" id="PS50949">
    <property type="entry name" value="HTH_GNTR"/>
    <property type="match status" value="1"/>
</dbReference>
<evidence type="ECO:0000256" key="3">
    <source>
        <dbReference type="ARBA" id="ARBA00023163"/>
    </source>
</evidence>
<dbReference type="PRINTS" id="PR00035">
    <property type="entry name" value="HTHGNTR"/>
</dbReference>
<dbReference type="Proteomes" id="UP000248021">
    <property type="component" value="Unassembled WGS sequence"/>
</dbReference>
<protein>
    <submittedName>
        <fullName evidence="4">GntR family transcriptional regulator</fullName>
    </submittedName>
</protein>
<dbReference type="Gene3D" id="1.10.10.10">
    <property type="entry name" value="Winged helix-like DNA-binding domain superfamily/Winged helix DNA-binding domain"/>
    <property type="match status" value="1"/>
</dbReference>
<keyword evidence="1" id="KW-0805">Transcription regulation</keyword>
<proteinExistence type="predicted"/>
<dbReference type="OrthoDB" id="9788098at2"/>
<comment type="caution">
    <text evidence="4">The sequence shown here is derived from an EMBL/GenBank/DDBJ whole genome shotgun (WGS) entry which is preliminary data.</text>
</comment>
<organism evidence="4 5">
    <name type="scientific">Chelatococcus asaccharovorans</name>
    <dbReference type="NCBI Taxonomy" id="28210"/>
    <lineage>
        <taxon>Bacteria</taxon>
        <taxon>Pseudomonadati</taxon>
        <taxon>Pseudomonadota</taxon>
        <taxon>Alphaproteobacteria</taxon>
        <taxon>Hyphomicrobiales</taxon>
        <taxon>Chelatococcaceae</taxon>
        <taxon>Chelatococcus</taxon>
    </lineage>
</organism>
<dbReference type="SMART" id="SM00895">
    <property type="entry name" value="FCD"/>
    <property type="match status" value="1"/>
</dbReference>
<keyword evidence="5" id="KW-1185">Reference proteome</keyword>
<dbReference type="Pfam" id="PF00392">
    <property type="entry name" value="GntR"/>
    <property type="match status" value="1"/>
</dbReference>